<dbReference type="InterPro" id="IPR036616">
    <property type="entry name" value="Poly(ADP-ribose)pol_reg_dom_sf"/>
</dbReference>
<dbReference type="SUPFAM" id="SSF57716">
    <property type="entry name" value="Glucocorticoid receptor-like (DNA-binding domain)"/>
    <property type="match status" value="2"/>
</dbReference>
<keyword evidence="14" id="KW-0013">ADP-ribosylation</keyword>
<dbReference type="Pfam" id="PF08063">
    <property type="entry name" value="Zn_ribbon_PADR1"/>
    <property type="match status" value="1"/>
</dbReference>
<evidence type="ECO:0000256" key="28">
    <source>
        <dbReference type="ARBA" id="ARBA00048339"/>
    </source>
</evidence>
<evidence type="ECO:0000256" key="31">
    <source>
        <dbReference type="SAM" id="MobiDB-lite"/>
    </source>
</evidence>
<dbReference type="KEGG" id="sre:PTSG_05004"/>
<dbReference type="SMART" id="SM01336">
    <property type="entry name" value="zf-PARP"/>
    <property type="match status" value="2"/>
</dbReference>
<dbReference type="InterPro" id="IPR036420">
    <property type="entry name" value="BRCT_dom_sf"/>
</dbReference>
<evidence type="ECO:0000256" key="4">
    <source>
        <dbReference type="ARBA" id="ARBA00022454"/>
    </source>
</evidence>
<dbReference type="CDD" id="cd17747">
    <property type="entry name" value="BRCT_PARP1"/>
    <property type="match status" value="1"/>
</dbReference>
<dbReference type="InterPro" id="IPR050800">
    <property type="entry name" value="ARTD/PARP"/>
</dbReference>
<dbReference type="EC" id="2.4.2.-" evidence="30"/>
<dbReference type="GO" id="GO:0140815">
    <property type="term" value="F:NAD+-protein-histidine ADP-ribosyltransferase activity"/>
    <property type="evidence" value="ECO:0007669"/>
    <property type="project" value="RHEA"/>
</dbReference>
<keyword evidence="18" id="KW-0805">Transcription regulation</keyword>
<dbReference type="AlphaFoldDB" id="F2U985"/>
<keyword evidence="9 30" id="KW-0328">Glycosyltransferase</keyword>
<dbReference type="InterPro" id="IPR036957">
    <property type="entry name" value="Znf_PARP_sf"/>
</dbReference>
<dbReference type="InterPro" id="IPR004102">
    <property type="entry name" value="Poly(ADP-ribose)pol_reg_dom"/>
</dbReference>
<evidence type="ECO:0000259" key="34">
    <source>
        <dbReference type="PROSITE" id="PS50800"/>
    </source>
</evidence>
<dbReference type="InterPro" id="IPR008288">
    <property type="entry name" value="PARP"/>
</dbReference>
<keyword evidence="8" id="KW-0399">Innate immunity</keyword>
<dbReference type="OrthoDB" id="429950at2759"/>
<dbReference type="GO" id="GO:0140807">
    <property type="term" value="F:NAD+-protein-glutamate ADP-ribosyltransferase activity"/>
    <property type="evidence" value="ECO:0007669"/>
    <property type="project" value="RHEA"/>
</dbReference>
<dbReference type="GO" id="GO:0045087">
    <property type="term" value="P:innate immune response"/>
    <property type="evidence" value="ECO:0007669"/>
    <property type="project" value="UniProtKB-KW"/>
</dbReference>
<keyword evidence="22" id="KW-0539">Nucleus</keyword>
<dbReference type="Pfam" id="PF00644">
    <property type="entry name" value="PARP"/>
    <property type="match status" value="1"/>
</dbReference>
<dbReference type="FunFam" id="3.90.228.10:FF:000002">
    <property type="entry name" value="Poly [ADP-ribose] polymerase"/>
    <property type="match status" value="1"/>
</dbReference>
<dbReference type="InterPro" id="IPR001510">
    <property type="entry name" value="Znf_PARP"/>
</dbReference>
<keyword evidence="21" id="KW-0804">Transcription</keyword>
<dbReference type="Pfam" id="PF21728">
    <property type="entry name" value="PADR1_N"/>
    <property type="match status" value="1"/>
</dbReference>
<evidence type="ECO:0000256" key="12">
    <source>
        <dbReference type="ARBA" id="ARBA00022723"/>
    </source>
</evidence>
<evidence type="ECO:0000256" key="17">
    <source>
        <dbReference type="ARBA" id="ARBA00022859"/>
    </source>
</evidence>
<dbReference type="PROSITE" id="PS51059">
    <property type="entry name" value="PARP_CATALYTIC"/>
    <property type="match status" value="1"/>
</dbReference>
<evidence type="ECO:0000256" key="26">
    <source>
        <dbReference type="ARBA" id="ARBA00033987"/>
    </source>
</evidence>
<dbReference type="GO" id="GO:0140805">
    <property type="term" value="F:NAD+-protein-serine ADP-ribosyltransferase activity"/>
    <property type="evidence" value="ECO:0007669"/>
    <property type="project" value="RHEA"/>
</dbReference>
<evidence type="ECO:0000259" key="33">
    <source>
        <dbReference type="PROSITE" id="PS50172"/>
    </source>
</evidence>
<reference evidence="38" key="1">
    <citation type="submission" date="2009-08" db="EMBL/GenBank/DDBJ databases">
        <title>Annotation of Salpingoeca rosetta.</title>
        <authorList>
            <consortium name="The Broad Institute Genome Sequencing Platform"/>
            <person name="Russ C."/>
            <person name="Cuomo C."/>
            <person name="Burger G."/>
            <person name="Gray M.W."/>
            <person name="Holland P.W.H."/>
            <person name="King N."/>
            <person name="Lang F.B.F."/>
            <person name="Roger A.J."/>
            <person name="Ruiz-Trillo I."/>
            <person name="Young S.K."/>
            <person name="Zeng Q."/>
            <person name="Gargeya S."/>
            <person name="Alvarado L."/>
            <person name="Berlin A."/>
            <person name="Chapman S.B."/>
            <person name="Chen Z."/>
            <person name="Freedman E."/>
            <person name="Gellesch M."/>
            <person name="Goldberg J."/>
            <person name="Griggs A."/>
            <person name="Gujja S."/>
            <person name="Heilman E."/>
            <person name="Heiman D."/>
            <person name="Howarth C."/>
            <person name="Mehta T."/>
            <person name="Neiman D."/>
            <person name="Pearson M."/>
            <person name="Roberts A."/>
            <person name="Saif S."/>
            <person name="Shea T."/>
            <person name="Shenoy N."/>
            <person name="Sisk P."/>
            <person name="Stolte C."/>
            <person name="Sykes S."/>
            <person name="White J."/>
            <person name="Yandava C."/>
            <person name="Haas B."/>
            <person name="Nusbaum C."/>
            <person name="Birren B."/>
        </authorList>
    </citation>
    <scope>NUCLEOTIDE SEQUENCE [LARGE SCALE GENOMIC DNA]</scope>
    <source>
        <strain evidence="38">ATCC 50818</strain>
    </source>
</reference>
<dbReference type="SMART" id="SM00773">
    <property type="entry name" value="WGR"/>
    <property type="match status" value="1"/>
</dbReference>
<dbReference type="GeneID" id="16074897"/>
<evidence type="ECO:0000256" key="24">
    <source>
        <dbReference type="ARBA" id="ARBA00024164"/>
    </source>
</evidence>
<keyword evidence="39" id="KW-1185">Reference proteome</keyword>
<evidence type="ECO:0000259" key="32">
    <source>
        <dbReference type="PROSITE" id="PS50064"/>
    </source>
</evidence>
<name>F2U985_SALR5</name>
<dbReference type="CDD" id="cd08001">
    <property type="entry name" value="WGR_PARP1_like"/>
    <property type="match status" value="1"/>
</dbReference>
<dbReference type="Gene3D" id="3.30.1740.10">
    <property type="entry name" value="Zinc finger, PARP-type"/>
    <property type="match status" value="2"/>
</dbReference>
<dbReference type="SMART" id="SM01335">
    <property type="entry name" value="PADR1"/>
    <property type="match status" value="1"/>
</dbReference>
<evidence type="ECO:0000256" key="6">
    <source>
        <dbReference type="ARBA" id="ARBA00022499"/>
    </source>
</evidence>
<keyword evidence="17" id="KW-0391">Immunity</keyword>
<dbReference type="GO" id="GO:0005694">
    <property type="term" value="C:chromosome"/>
    <property type="evidence" value="ECO:0007669"/>
    <property type="project" value="UniProtKB-SubCell"/>
</dbReference>
<dbReference type="EMBL" id="GL832965">
    <property type="protein sequence ID" value="EGD73288.1"/>
    <property type="molecule type" value="Genomic_DNA"/>
</dbReference>
<dbReference type="Gene3D" id="1.20.142.10">
    <property type="entry name" value="Poly(ADP-ribose) polymerase, regulatory domain"/>
    <property type="match status" value="1"/>
</dbReference>
<dbReference type="InterPro" id="IPR003034">
    <property type="entry name" value="SAP_dom"/>
</dbReference>
<evidence type="ECO:0000256" key="3">
    <source>
        <dbReference type="ARBA" id="ARBA00004604"/>
    </source>
</evidence>
<dbReference type="Pfam" id="PF00645">
    <property type="entry name" value="zf-PARP"/>
    <property type="match status" value="1"/>
</dbReference>
<evidence type="ECO:0000256" key="5">
    <source>
        <dbReference type="ARBA" id="ARBA00022490"/>
    </source>
</evidence>
<evidence type="ECO:0000256" key="13">
    <source>
        <dbReference type="ARBA" id="ARBA00022737"/>
    </source>
</evidence>
<comment type="subcellular location">
    <subcellularLocation>
        <location evidence="1">Chromosome</location>
    </subcellularLocation>
    <subcellularLocation>
        <location evidence="2">Cytoplasm</location>
        <location evidence="2">Cytosol</location>
    </subcellularLocation>
    <subcellularLocation>
        <location evidence="3">Nucleus</location>
        <location evidence="3">Nucleolus</location>
    </subcellularLocation>
</comment>
<feature type="domain" description="PARP-type" evidence="32">
    <location>
        <begin position="86"/>
        <end position="179"/>
    </location>
</feature>
<comment type="catalytic activity">
    <reaction evidence="28">
        <text>L-tyrosyl-[protein] + NAD(+) = O-(ADP-D-ribosyl)-L-tyrosyl-[protein] + nicotinamide + H(+)</text>
        <dbReference type="Rhea" id="RHEA:58236"/>
        <dbReference type="Rhea" id="RHEA-COMP:10136"/>
        <dbReference type="Rhea" id="RHEA-COMP:15092"/>
        <dbReference type="ChEBI" id="CHEBI:15378"/>
        <dbReference type="ChEBI" id="CHEBI:17154"/>
        <dbReference type="ChEBI" id="CHEBI:46858"/>
        <dbReference type="ChEBI" id="CHEBI:57540"/>
        <dbReference type="ChEBI" id="CHEBI:142557"/>
    </reaction>
    <physiologicalReaction direction="left-to-right" evidence="28">
        <dbReference type="Rhea" id="RHEA:58237"/>
    </physiologicalReaction>
</comment>
<dbReference type="GO" id="GO:0051287">
    <property type="term" value="F:NAD binding"/>
    <property type="evidence" value="ECO:0007669"/>
    <property type="project" value="InterPro"/>
</dbReference>
<comment type="catalytic activity">
    <reaction evidence="24">
        <text>L-aspartyl-[protein] + NAD(+) = 4-O-(ADP-D-ribosyl)-L-aspartyl-[protein] + nicotinamide</text>
        <dbReference type="Rhea" id="RHEA:54424"/>
        <dbReference type="Rhea" id="RHEA-COMP:9867"/>
        <dbReference type="Rhea" id="RHEA-COMP:13832"/>
        <dbReference type="ChEBI" id="CHEBI:17154"/>
        <dbReference type="ChEBI" id="CHEBI:29961"/>
        <dbReference type="ChEBI" id="CHEBI:57540"/>
        <dbReference type="ChEBI" id="CHEBI:138102"/>
    </reaction>
    <physiologicalReaction direction="left-to-right" evidence="24">
        <dbReference type="Rhea" id="RHEA:54425"/>
    </physiologicalReaction>
</comment>
<dbReference type="CDD" id="cd01437">
    <property type="entry name" value="parp_like"/>
    <property type="match status" value="1"/>
</dbReference>
<dbReference type="SUPFAM" id="SSF47587">
    <property type="entry name" value="Domain of poly(ADP-ribose) polymerase"/>
    <property type="match status" value="1"/>
</dbReference>
<evidence type="ECO:0000259" key="35">
    <source>
        <dbReference type="PROSITE" id="PS51059"/>
    </source>
</evidence>
<evidence type="ECO:0000256" key="14">
    <source>
        <dbReference type="ARBA" id="ARBA00022765"/>
    </source>
</evidence>
<comment type="catalytic activity">
    <reaction evidence="23">
        <text>L-glutamyl-[protein] + NAD(+) = 5-O-(ADP-D-ribosyl)-L-glutamyl-[protein] + nicotinamide</text>
        <dbReference type="Rhea" id="RHEA:58224"/>
        <dbReference type="Rhea" id="RHEA-COMP:10208"/>
        <dbReference type="Rhea" id="RHEA-COMP:15089"/>
        <dbReference type="ChEBI" id="CHEBI:17154"/>
        <dbReference type="ChEBI" id="CHEBI:29973"/>
        <dbReference type="ChEBI" id="CHEBI:57540"/>
        <dbReference type="ChEBI" id="CHEBI:142540"/>
    </reaction>
    <physiologicalReaction direction="left-to-right" evidence="23">
        <dbReference type="Rhea" id="RHEA:58225"/>
    </physiologicalReaction>
</comment>
<dbReference type="InterPro" id="IPR001357">
    <property type="entry name" value="BRCT_dom"/>
</dbReference>
<evidence type="ECO:0000256" key="15">
    <source>
        <dbReference type="ARBA" id="ARBA00022771"/>
    </source>
</evidence>
<evidence type="ECO:0000256" key="8">
    <source>
        <dbReference type="ARBA" id="ARBA00022588"/>
    </source>
</evidence>
<gene>
    <name evidence="38" type="ORF">PTSG_05004</name>
</gene>
<comment type="catalytic activity">
    <reaction evidence="27">
        <text>L-histidyl-[protein] + NAD(+) = N(tele)-(ADP-D-ribosyl)-L-histidyl-[protein] + nicotinamide + H(+)</text>
        <dbReference type="Rhea" id="RHEA:72071"/>
        <dbReference type="Rhea" id="RHEA-COMP:9745"/>
        <dbReference type="Rhea" id="RHEA-COMP:18085"/>
        <dbReference type="ChEBI" id="CHEBI:15378"/>
        <dbReference type="ChEBI" id="CHEBI:17154"/>
        <dbReference type="ChEBI" id="CHEBI:29979"/>
        <dbReference type="ChEBI" id="CHEBI:57540"/>
        <dbReference type="ChEBI" id="CHEBI:191398"/>
    </reaction>
    <physiologicalReaction direction="left-to-right" evidence="27">
        <dbReference type="Rhea" id="RHEA:72072"/>
    </physiologicalReaction>
</comment>
<dbReference type="PROSITE" id="PS51977">
    <property type="entry name" value="WGR"/>
    <property type="match status" value="1"/>
</dbReference>
<comment type="catalytic activity">
    <reaction evidence="26">
        <text>NAD(+) + (ADP-D-ribosyl)n-acceptor = nicotinamide + (ADP-D-ribosyl)n+1-acceptor + H(+).</text>
        <dbReference type="EC" id="2.4.2.30"/>
    </reaction>
</comment>
<dbReference type="GO" id="GO:0003677">
    <property type="term" value="F:DNA binding"/>
    <property type="evidence" value="ECO:0007669"/>
    <property type="project" value="UniProtKB-KW"/>
</dbReference>
<evidence type="ECO:0000259" key="37">
    <source>
        <dbReference type="PROSITE" id="PS51977"/>
    </source>
</evidence>
<dbReference type="PANTHER" id="PTHR10459:SF112">
    <property type="entry name" value="POLY [ADP-RIBOSE] POLYMERASE 1"/>
    <property type="match status" value="1"/>
</dbReference>
<keyword evidence="6" id="KW-1017">Isopeptide bond</keyword>
<keyword evidence="20" id="KW-0238">DNA-binding</keyword>
<dbReference type="PROSITE" id="PS50064">
    <property type="entry name" value="ZF_PARP_2"/>
    <property type="match status" value="2"/>
</dbReference>
<evidence type="ECO:0000256" key="16">
    <source>
        <dbReference type="ARBA" id="ARBA00022833"/>
    </source>
</evidence>
<dbReference type="GO" id="GO:0140808">
    <property type="term" value="F:NAD+-protein-tyrosine ADP-ribosyltransferase activity"/>
    <property type="evidence" value="ECO:0007669"/>
    <property type="project" value="RHEA"/>
</dbReference>
<keyword evidence="19 30" id="KW-0520">NAD</keyword>
<feature type="domain" description="PARP-type" evidence="32">
    <location>
        <begin position="25"/>
        <end position="72"/>
    </location>
</feature>
<evidence type="ECO:0000256" key="18">
    <source>
        <dbReference type="ARBA" id="ARBA00023015"/>
    </source>
</evidence>
<dbReference type="InterPro" id="IPR008893">
    <property type="entry name" value="WGR_domain"/>
</dbReference>
<dbReference type="Pfam" id="PF00533">
    <property type="entry name" value="BRCT"/>
    <property type="match status" value="1"/>
</dbReference>
<dbReference type="InterPro" id="IPR049296">
    <property type="entry name" value="PARP1-like_PADR1_N"/>
</dbReference>
<evidence type="ECO:0000256" key="11">
    <source>
        <dbReference type="ARBA" id="ARBA00022695"/>
    </source>
</evidence>
<keyword evidence="11" id="KW-0548">Nucleotidyltransferase</keyword>
<dbReference type="GO" id="GO:0070212">
    <property type="term" value="P:protein poly-ADP-ribosylation"/>
    <property type="evidence" value="ECO:0007669"/>
    <property type="project" value="TreeGrafter"/>
</dbReference>
<evidence type="ECO:0000256" key="2">
    <source>
        <dbReference type="ARBA" id="ARBA00004514"/>
    </source>
</evidence>
<keyword evidence="5" id="KW-0963">Cytoplasm</keyword>
<evidence type="ECO:0000313" key="39">
    <source>
        <dbReference type="Proteomes" id="UP000007799"/>
    </source>
</evidence>
<keyword evidence="12" id="KW-0479">Metal-binding</keyword>
<dbReference type="GO" id="GO:0016779">
    <property type="term" value="F:nucleotidyltransferase activity"/>
    <property type="evidence" value="ECO:0007669"/>
    <property type="project" value="UniProtKB-KW"/>
</dbReference>
<feature type="region of interest" description="Disordered" evidence="31">
    <location>
        <begin position="397"/>
        <end position="428"/>
    </location>
</feature>
<evidence type="ECO:0000313" key="38">
    <source>
        <dbReference type="EMBL" id="EGD73288.1"/>
    </source>
</evidence>
<dbReference type="InterPro" id="IPR036930">
    <property type="entry name" value="WGR_dom_sf"/>
</dbReference>
<keyword evidence="13" id="KW-0677">Repeat</keyword>
<keyword evidence="7" id="KW-0021">Allosteric enzyme</keyword>
<keyword evidence="10 30" id="KW-0808">Transferase</keyword>
<dbReference type="PROSITE" id="PS51060">
    <property type="entry name" value="PARP_ALPHA_HD"/>
    <property type="match status" value="1"/>
</dbReference>
<feature type="compositionally biased region" description="Acidic residues" evidence="31">
    <location>
        <begin position="407"/>
        <end position="427"/>
    </location>
</feature>
<feature type="domain" description="SAP" evidence="34">
    <location>
        <begin position="284"/>
        <end position="318"/>
    </location>
</feature>
<dbReference type="GO" id="GO:0008270">
    <property type="term" value="F:zinc ion binding"/>
    <property type="evidence" value="ECO:0007669"/>
    <property type="project" value="UniProtKB-KW"/>
</dbReference>
<dbReference type="PIRSF" id="PIRSF000489">
    <property type="entry name" value="NAD_ADPRT"/>
    <property type="match status" value="1"/>
</dbReference>
<feature type="domain" description="BRCT" evidence="33">
    <location>
        <begin position="426"/>
        <end position="520"/>
    </location>
</feature>
<dbReference type="GO" id="GO:0006302">
    <property type="term" value="P:double-strand break repair"/>
    <property type="evidence" value="ECO:0007669"/>
    <property type="project" value="TreeGrafter"/>
</dbReference>
<dbReference type="Gene3D" id="3.90.228.10">
    <property type="match status" value="1"/>
</dbReference>
<evidence type="ECO:0000256" key="30">
    <source>
        <dbReference type="RuleBase" id="RU362114"/>
    </source>
</evidence>
<feature type="domain" description="WGR" evidence="37">
    <location>
        <begin position="580"/>
        <end position="679"/>
    </location>
</feature>
<comment type="catalytic activity">
    <reaction evidence="29">
        <text>L-seryl-[protein] + NAD(+) = O-(ADP-D-ribosyl)-L-seryl-[protein] + nicotinamide + H(+)</text>
        <dbReference type="Rhea" id="RHEA:58232"/>
        <dbReference type="Rhea" id="RHEA-COMP:9863"/>
        <dbReference type="Rhea" id="RHEA-COMP:15091"/>
        <dbReference type="ChEBI" id="CHEBI:15378"/>
        <dbReference type="ChEBI" id="CHEBI:17154"/>
        <dbReference type="ChEBI" id="CHEBI:29999"/>
        <dbReference type="ChEBI" id="CHEBI:57540"/>
        <dbReference type="ChEBI" id="CHEBI:142556"/>
    </reaction>
    <physiologicalReaction direction="left-to-right" evidence="29">
        <dbReference type="Rhea" id="RHEA:58233"/>
    </physiologicalReaction>
</comment>
<dbReference type="STRING" id="946362.F2U985"/>
<feature type="domain" description="PARP alpha-helical" evidence="36">
    <location>
        <begin position="699"/>
        <end position="821"/>
    </location>
</feature>
<dbReference type="PANTHER" id="PTHR10459">
    <property type="entry name" value="DNA LIGASE"/>
    <property type="match status" value="1"/>
</dbReference>
<keyword evidence="16" id="KW-0862">Zinc</keyword>
<evidence type="ECO:0000256" key="1">
    <source>
        <dbReference type="ARBA" id="ARBA00004286"/>
    </source>
</evidence>
<feature type="domain" description="PARP catalytic" evidence="35">
    <location>
        <begin position="830"/>
        <end position="1057"/>
    </location>
</feature>
<evidence type="ECO:0000256" key="9">
    <source>
        <dbReference type="ARBA" id="ARBA00022676"/>
    </source>
</evidence>
<feature type="compositionally biased region" description="Acidic residues" evidence="31">
    <location>
        <begin position="252"/>
        <end position="265"/>
    </location>
</feature>
<organism evidence="39">
    <name type="scientific">Salpingoeca rosetta (strain ATCC 50818 / BSB-021)</name>
    <dbReference type="NCBI Taxonomy" id="946362"/>
    <lineage>
        <taxon>Eukaryota</taxon>
        <taxon>Choanoflagellata</taxon>
        <taxon>Craspedida</taxon>
        <taxon>Salpingoecidae</taxon>
        <taxon>Salpingoeca</taxon>
    </lineage>
</organism>
<dbReference type="Gene3D" id="3.90.640.80">
    <property type="match status" value="1"/>
</dbReference>
<evidence type="ECO:0000259" key="36">
    <source>
        <dbReference type="PROSITE" id="PS51060"/>
    </source>
</evidence>
<keyword evidence="4" id="KW-0158">Chromosome</keyword>
<evidence type="ECO:0000256" key="27">
    <source>
        <dbReference type="ARBA" id="ARBA00048241"/>
    </source>
</evidence>
<dbReference type="SMART" id="SM00292">
    <property type="entry name" value="BRCT"/>
    <property type="match status" value="1"/>
</dbReference>
<dbReference type="InParanoid" id="F2U985"/>
<dbReference type="Gene3D" id="3.40.50.10190">
    <property type="entry name" value="BRCT domain"/>
    <property type="match status" value="1"/>
</dbReference>
<comment type="similarity">
    <text evidence="25">Belongs to the ARTD/PARP family.</text>
</comment>
<dbReference type="FunCoup" id="F2U985">
    <property type="interactions" value="1016"/>
</dbReference>
<keyword evidence="15" id="KW-0863">Zinc-finger</keyword>
<evidence type="ECO:0000256" key="10">
    <source>
        <dbReference type="ARBA" id="ARBA00022679"/>
    </source>
</evidence>
<dbReference type="GO" id="GO:0140806">
    <property type="term" value="F:NAD+-protein-aspartate ADP-ribosyltransferase activity"/>
    <property type="evidence" value="ECO:0007669"/>
    <property type="project" value="RHEA"/>
</dbReference>
<dbReference type="GO" id="GO:0005829">
    <property type="term" value="C:cytosol"/>
    <property type="evidence" value="ECO:0007669"/>
    <property type="project" value="UniProtKB-SubCell"/>
</dbReference>
<evidence type="ECO:0000256" key="25">
    <source>
        <dbReference type="ARBA" id="ARBA00024347"/>
    </source>
</evidence>
<feature type="region of interest" description="Disordered" evidence="31">
    <location>
        <begin position="185"/>
        <end position="268"/>
    </location>
</feature>
<dbReference type="SUPFAM" id="SSF52113">
    <property type="entry name" value="BRCT domain"/>
    <property type="match status" value="1"/>
</dbReference>
<evidence type="ECO:0000256" key="19">
    <source>
        <dbReference type="ARBA" id="ARBA00023027"/>
    </source>
</evidence>
<dbReference type="RefSeq" id="XP_004994319.1">
    <property type="nucleotide sequence ID" value="XM_004994262.1"/>
</dbReference>
<dbReference type="SUPFAM" id="SSF142921">
    <property type="entry name" value="WGR domain-like"/>
    <property type="match status" value="1"/>
</dbReference>
<dbReference type="InterPro" id="IPR012982">
    <property type="entry name" value="PARP1-like_PADR1_Zn_ribbon"/>
</dbReference>
<dbReference type="PROSITE" id="PS52007">
    <property type="entry name" value="PADR1"/>
    <property type="match status" value="1"/>
</dbReference>
<accession>F2U985</accession>
<dbReference type="PROSITE" id="PS50800">
    <property type="entry name" value="SAP"/>
    <property type="match status" value="1"/>
</dbReference>
<dbReference type="SUPFAM" id="SSF56399">
    <property type="entry name" value="ADP-ribosylation"/>
    <property type="match status" value="1"/>
</dbReference>
<protein>
    <recommendedName>
        <fullName evidence="30">Poly [ADP-ribose] polymerase</fullName>
        <shortName evidence="30">PARP</shortName>
        <ecNumber evidence="30">2.4.2.-</ecNumber>
    </recommendedName>
</protein>
<evidence type="ECO:0000256" key="29">
    <source>
        <dbReference type="ARBA" id="ARBA00048575"/>
    </source>
</evidence>
<evidence type="ECO:0000256" key="23">
    <source>
        <dbReference type="ARBA" id="ARBA00024159"/>
    </source>
</evidence>
<dbReference type="GO" id="GO:0003950">
    <property type="term" value="F:NAD+ poly-ADP-ribosyltransferase activity"/>
    <property type="evidence" value="ECO:0007669"/>
    <property type="project" value="UniProtKB-UniRule"/>
</dbReference>
<dbReference type="InterPro" id="IPR012317">
    <property type="entry name" value="Poly(ADP-ribose)pol_cat_dom"/>
</dbReference>
<dbReference type="GO" id="GO:0005730">
    <property type="term" value="C:nucleolus"/>
    <property type="evidence" value="ECO:0007669"/>
    <property type="project" value="UniProtKB-SubCell"/>
</dbReference>
<sequence>MEYKTINVRVGLCCHDDGIDKSAFDGLQPNYYHFSCFFKTGSRPSSTTDIEGFELLRLEDQKKIKDKLAKAAAGGSGDASSDNADLTMEYAKSSRAACRKCEEKINKGELRLGVLMDPPAEASFRGKVPWWYHRRCFIGALSAHKDIALASLAPEQFKNHKRISADDLADVRSLFDAARKAAGVKAASAPASSVGKGKGKKGGKRSASSAKKEAEDEDEEAPPPSKTAKGRGRKTAQTRGKATATRVKEEAEKEDEEEEDGAESEEERKFQQQVKLIWKHKDNLSALSTTAIKDALMENDRPTHGGRQKLLDRLVDGLLFGQLQPCSKCGENRWKYTSSGYECRGHISEWEPCTVVTRDPPRSPWIVTEEIRDLDAYEKFKFKKNKRLFHPAHVRAREEATTKAAAMDDDDGDDDGNDDGGADDEQDTGPLSGLFIAIAGRLSQSQPAIKKRITALGGNVHTGAVGSVVTCVLSSDAEVEKETNKKIKDAINFGVPIVSLDFLDDCEKQHKCALLEPHVIKCTSTIIEPSKEKEHVSRLKKKHRAKSGGAMMDMTLDTEQKKTVVVKGRAAVEDPDLALTHHVLEEGKRVWNASLARTDLKRNTNTYYKIQVLVPDAGGPRARACLYRAWGRLGTTQGGTRIEHMSVSAAKSEFQRHFSEKTGGNDFLSGKYFKVPNALYPLDITYDDVATSTVAKGSKTSLARPVAELIELIFDVSRMKSTMKELEVDLTRMPLGKLSRSQLNAAMEVLTELQNIIQDTALSTDDKRGRLLGCSNKFYTYIPHDFGFKSPPPISTEKMIKDKVQMVEDLMNLEVASRILEDTAGTAGEDPLDVYYRKLKTDITAVDKDSEEFKMLKTYVKNTHAKTHRQYDLEVVEAFKIGRHGEAERYEKKYGSLHNKRLLWHGSRLTNYVGILSEGLRIAPPSAPVTGYMFGKGIYLADMVSKSANYCFCTSANNTGLVLLCEAALGNMYERKHAEFVKKLPKGKHSTFGMGKTRPDPKQTITIDGGVQVPLGVGKPSGVANTSLLYNEFIVYDVSQVHMRYLLRLDFKFKSGR</sequence>
<dbReference type="eggNOG" id="KOG1037">
    <property type="taxonomic scope" value="Eukaryota"/>
</dbReference>
<evidence type="ECO:0000256" key="21">
    <source>
        <dbReference type="ARBA" id="ARBA00023163"/>
    </source>
</evidence>
<dbReference type="Pfam" id="PF02877">
    <property type="entry name" value="PARP_reg"/>
    <property type="match status" value="1"/>
</dbReference>
<proteinExistence type="inferred from homology"/>
<evidence type="ECO:0000256" key="7">
    <source>
        <dbReference type="ARBA" id="ARBA00022533"/>
    </source>
</evidence>
<evidence type="ECO:0000256" key="22">
    <source>
        <dbReference type="ARBA" id="ARBA00023242"/>
    </source>
</evidence>
<dbReference type="Proteomes" id="UP000007799">
    <property type="component" value="Unassembled WGS sequence"/>
</dbReference>
<evidence type="ECO:0000256" key="20">
    <source>
        <dbReference type="ARBA" id="ARBA00023125"/>
    </source>
</evidence>
<dbReference type="Pfam" id="PF05406">
    <property type="entry name" value="WGR"/>
    <property type="match status" value="1"/>
</dbReference>
<dbReference type="PROSITE" id="PS50172">
    <property type="entry name" value="BRCT"/>
    <property type="match status" value="1"/>
</dbReference>
<dbReference type="OMA" id="MNFKYKY"/>
<feature type="compositionally biased region" description="Low complexity" evidence="31">
    <location>
        <begin position="185"/>
        <end position="195"/>
    </location>
</feature>
<dbReference type="FunFam" id="1.20.142.10:FF:000001">
    <property type="entry name" value="Poly [ADP-ribose] polymerase"/>
    <property type="match status" value="1"/>
</dbReference>